<name>A0A2N3Y0I6_SACSN</name>
<feature type="domain" description="Putative zinc-finger" evidence="3">
    <location>
        <begin position="40"/>
        <end position="74"/>
    </location>
</feature>
<dbReference type="Proteomes" id="UP000233786">
    <property type="component" value="Unassembled WGS sequence"/>
</dbReference>
<dbReference type="InterPro" id="IPR027383">
    <property type="entry name" value="Znf_put"/>
</dbReference>
<gene>
    <name evidence="4" type="ORF">A8926_4256</name>
</gene>
<comment type="caution">
    <text evidence="4">The sequence shown here is derived from an EMBL/GenBank/DDBJ whole genome shotgun (WGS) entry which is preliminary data.</text>
</comment>
<organism evidence="4 5">
    <name type="scientific">Saccharopolyspora spinosa</name>
    <dbReference type="NCBI Taxonomy" id="60894"/>
    <lineage>
        <taxon>Bacteria</taxon>
        <taxon>Bacillati</taxon>
        <taxon>Actinomycetota</taxon>
        <taxon>Actinomycetes</taxon>
        <taxon>Pseudonocardiales</taxon>
        <taxon>Pseudonocardiaceae</taxon>
        <taxon>Saccharopolyspora</taxon>
    </lineage>
</organism>
<feature type="transmembrane region" description="Helical" evidence="2">
    <location>
        <begin position="120"/>
        <end position="138"/>
    </location>
</feature>
<dbReference type="OrthoDB" id="5197868at2"/>
<sequence length="283" mass="31105">MPCWTVTHSPRKVPAESPVKRLRPRGNSISRWRDSIDVDCYPYREALSARLDGEPSPIPDEQVERHLDECEACRAWHQRAAELSRAIRVRAVAPTPDLTESVLAAAAPLPDRLFPRWPRILLAFVGMCQLVLGTVQVLGLDHGGHLHGMDGMMSGHLFNESTSWNLALGLGFVWTAVRVRAVAGLLPVLAAFLVVLTGFSVVDLVNGDVTVSRLASHILLVLGLVLLLLIRRDQRRSRPRPAGLRPVNDDLAATDDHVADELGPTRTEDGGRRLGPTGYRRAS</sequence>
<feature type="region of interest" description="Disordered" evidence="1">
    <location>
        <begin position="238"/>
        <end position="283"/>
    </location>
</feature>
<evidence type="ECO:0000256" key="1">
    <source>
        <dbReference type="SAM" id="MobiDB-lite"/>
    </source>
</evidence>
<feature type="transmembrane region" description="Helical" evidence="2">
    <location>
        <begin position="184"/>
        <end position="202"/>
    </location>
</feature>
<keyword evidence="2" id="KW-1133">Transmembrane helix</keyword>
<evidence type="ECO:0000313" key="5">
    <source>
        <dbReference type="Proteomes" id="UP000233786"/>
    </source>
</evidence>
<dbReference type="AlphaFoldDB" id="A0A2N3Y0I6"/>
<feature type="transmembrane region" description="Helical" evidence="2">
    <location>
        <begin position="158"/>
        <end position="177"/>
    </location>
</feature>
<feature type="transmembrane region" description="Helical" evidence="2">
    <location>
        <begin position="214"/>
        <end position="230"/>
    </location>
</feature>
<protein>
    <submittedName>
        <fullName evidence="4">Anti-sigma-YlaC factor YlaD</fullName>
    </submittedName>
</protein>
<accession>A0A2N3Y0I6</accession>
<evidence type="ECO:0000259" key="3">
    <source>
        <dbReference type="Pfam" id="PF13490"/>
    </source>
</evidence>
<dbReference type="Pfam" id="PF13490">
    <property type="entry name" value="zf-HC2"/>
    <property type="match status" value="1"/>
</dbReference>
<dbReference type="STRING" id="994479.GCA_000194155_07204"/>
<keyword evidence="2" id="KW-0472">Membrane</keyword>
<reference evidence="4" key="1">
    <citation type="submission" date="2017-12" db="EMBL/GenBank/DDBJ databases">
        <title>Sequencing the genomes of 1000 Actinobacteria strains.</title>
        <authorList>
            <person name="Klenk H.-P."/>
        </authorList>
    </citation>
    <scope>NUCLEOTIDE SEQUENCE [LARGE SCALE GENOMIC DNA]</scope>
    <source>
        <strain evidence="4">DSM 44228</strain>
    </source>
</reference>
<evidence type="ECO:0000256" key="2">
    <source>
        <dbReference type="SAM" id="Phobius"/>
    </source>
</evidence>
<evidence type="ECO:0000313" key="4">
    <source>
        <dbReference type="EMBL" id="PKW16427.1"/>
    </source>
</evidence>
<proteinExistence type="predicted"/>
<keyword evidence="2" id="KW-0812">Transmembrane</keyword>
<dbReference type="EMBL" id="PJNB01000001">
    <property type="protein sequence ID" value="PKW16427.1"/>
    <property type="molecule type" value="Genomic_DNA"/>
</dbReference>
<keyword evidence="5" id="KW-1185">Reference proteome</keyword>